<dbReference type="InterPro" id="IPR016181">
    <property type="entry name" value="Acyl_CoA_acyltransferase"/>
</dbReference>
<sequence>MAVVAIHCPASLSTNPTPSSFLGHLPSHLGKSRFGQNVQNSVHTCKRTTIKALFWGPRKALETPDTDCSLGHFTLTGSGLEGDSTSSGKPQIVFVSAVSSILEVPSAEWDACNLDSTGPEKFNPFLSHGFLSSLEESGSAVKETGWIPQHIIARDEHKNILGVVPFYLKSHSYGEYVFDHAWADAYYNYGSRYYPKLQCCVPFTPVTGQRFLLRDTPYKDQVFDILVSAMKDLTAKFQVSSLHVTFPLESEWHRMKEKGFLQRMGMQYHWKNRNYKKCVTCNYFLASFDEFLMDMKQNKRRSIRQDRKKVGFIFMERCLLCFWHTGKLIPERVWSISAQNLTMKRLRGDEITFLLIPLDSAYTFGARHWDTFYQFYRNTTDNKSVHVANCLWGSAYLTRDFFHDMGSKLGDNVLLVVAEEGDKLVAGALNLIGGDTLFGRLWGCLPGAYYPSLHFEACYYQAIEAAIELNLDTVEAGAQGEHKVQRGYMPVPTYSCHYIADEGFRKVIEDFLVRETAQVKLVMKLMHESGPFKEATE</sequence>
<accession>A0AAV6K8J6</accession>
<evidence type="ECO:0008006" key="3">
    <source>
        <dbReference type="Google" id="ProtNLM"/>
    </source>
</evidence>
<evidence type="ECO:0000313" key="1">
    <source>
        <dbReference type="EMBL" id="KAG5548654.1"/>
    </source>
</evidence>
<dbReference type="Pfam" id="PF04339">
    <property type="entry name" value="FemAB_like"/>
    <property type="match status" value="2"/>
</dbReference>
<dbReference type="PANTHER" id="PTHR47017:SF1">
    <property type="entry name" value="ACYL-COA"/>
    <property type="match status" value="1"/>
</dbReference>
<gene>
    <name evidence="1" type="ORF">RHGRI_014112</name>
</gene>
<dbReference type="SUPFAM" id="SSF55729">
    <property type="entry name" value="Acyl-CoA N-acyltransferases (Nat)"/>
    <property type="match status" value="1"/>
</dbReference>
<dbReference type="Gene3D" id="3.40.630.30">
    <property type="match status" value="1"/>
</dbReference>
<reference evidence="1" key="1">
    <citation type="submission" date="2020-08" db="EMBL/GenBank/DDBJ databases">
        <title>Plant Genome Project.</title>
        <authorList>
            <person name="Zhang R.-G."/>
        </authorList>
    </citation>
    <scope>NUCLEOTIDE SEQUENCE</scope>
    <source>
        <strain evidence="1">WSP0</strain>
        <tissue evidence="1">Leaf</tissue>
    </source>
</reference>
<evidence type="ECO:0000313" key="2">
    <source>
        <dbReference type="Proteomes" id="UP000823749"/>
    </source>
</evidence>
<dbReference type="EMBL" id="JACTNZ010000005">
    <property type="protein sequence ID" value="KAG5548654.1"/>
    <property type="molecule type" value="Genomic_DNA"/>
</dbReference>
<dbReference type="Proteomes" id="UP000823749">
    <property type="component" value="Chromosome 5"/>
</dbReference>
<dbReference type="PANTHER" id="PTHR47017">
    <property type="entry name" value="ACYL-COA"/>
    <property type="match status" value="1"/>
</dbReference>
<organism evidence="1 2">
    <name type="scientific">Rhododendron griersonianum</name>
    <dbReference type="NCBI Taxonomy" id="479676"/>
    <lineage>
        <taxon>Eukaryota</taxon>
        <taxon>Viridiplantae</taxon>
        <taxon>Streptophyta</taxon>
        <taxon>Embryophyta</taxon>
        <taxon>Tracheophyta</taxon>
        <taxon>Spermatophyta</taxon>
        <taxon>Magnoliopsida</taxon>
        <taxon>eudicotyledons</taxon>
        <taxon>Gunneridae</taxon>
        <taxon>Pentapetalae</taxon>
        <taxon>asterids</taxon>
        <taxon>Ericales</taxon>
        <taxon>Ericaceae</taxon>
        <taxon>Ericoideae</taxon>
        <taxon>Rhodoreae</taxon>
        <taxon>Rhododendron</taxon>
    </lineage>
</organism>
<dbReference type="AlphaFoldDB" id="A0AAV6K8J6"/>
<proteinExistence type="predicted"/>
<comment type="caution">
    <text evidence="1">The sequence shown here is derived from an EMBL/GenBank/DDBJ whole genome shotgun (WGS) entry which is preliminary data.</text>
</comment>
<keyword evidence="2" id="KW-1185">Reference proteome</keyword>
<dbReference type="InterPro" id="IPR007434">
    <property type="entry name" value="FemAB-like"/>
</dbReference>
<name>A0AAV6K8J6_9ERIC</name>
<protein>
    <recommendedName>
        <fullName evidence="3">Acyl-CoA N-acyltransferase</fullName>
    </recommendedName>
</protein>